<evidence type="ECO:0000259" key="1">
    <source>
        <dbReference type="PROSITE" id="PS50967"/>
    </source>
</evidence>
<dbReference type="InterPro" id="IPR002121">
    <property type="entry name" value="HRDC_dom"/>
</dbReference>
<proteinExistence type="predicted"/>
<comment type="caution">
    <text evidence="2">The sequence shown here is derived from an EMBL/GenBank/DDBJ whole genome shotgun (WGS) entry which is preliminary data.</text>
</comment>
<sequence length="128" mass="14319">FSQGESISELATYFQRKEGAIRSRLIRLVGENGIVGMQQESLKDAPAKDEEQIYQALKKWRLKKAEESNLPPYYILSNATLDNIAKAKPTSLLALLDIKGLGKTATLKSILFTSHLSLCIILNRHLSF</sequence>
<dbReference type="SMART" id="SM00341">
    <property type="entry name" value="HRDC"/>
    <property type="match status" value="1"/>
</dbReference>
<feature type="domain" description="HRDC" evidence="1">
    <location>
        <begin position="47"/>
        <end position="128"/>
    </location>
</feature>
<dbReference type="InterPro" id="IPR044876">
    <property type="entry name" value="HRDC_dom_sf"/>
</dbReference>
<reference evidence="2" key="1">
    <citation type="journal article" date="2014" name="Front. Microbiol.">
        <title>High frequency of phylogenetically diverse reductive dehalogenase-homologous genes in deep subseafloor sedimentary metagenomes.</title>
        <authorList>
            <person name="Kawai M."/>
            <person name="Futagami T."/>
            <person name="Toyoda A."/>
            <person name="Takaki Y."/>
            <person name="Nishi S."/>
            <person name="Hori S."/>
            <person name="Arai W."/>
            <person name="Tsubouchi T."/>
            <person name="Morono Y."/>
            <person name="Uchiyama I."/>
            <person name="Ito T."/>
            <person name="Fujiyama A."/>
            <person name="Inagaki F."/>
            <person name="Takami H."/>
        </authorList>
    </citation>
    <scope>NUCLEOTIDE SEQUENCE</scope>
    <source>
        <strain evidence="2">Expedition CK06-06</strain>
    </source>
</reference>
<evidence type="ECO:0000313" key="2">
    <source>
        <dbReference type="EMBL" id="GAH94220.1"/>
    </source>
</evidence>
<dbReference type="SUPFAM" id="SSF47819">
    <property type="entry name" value="HRDC-like"/>
    <property type="match status" value="1"/>
</dbReference>
<dbReference type="EMBL" id="BARV01001279">
    <property type="protein sequence ID" value="GAH94220.1"/>
    <property type="molecule type" value="Genomic_DNA"/>
</dbReference>
<name>X1KKV4_9ZZZZ</name>
<dbReference type="InterPro" id="IPR010997">
    <property type="entry name" value="HRDC-like_sf"/>
</dbReference>
<protein>
    <recommendedName>
        <fullName evidence="1">HRDC domain-containing protein</fullName>
    </recommendedName>
</protein>
<dbReference type="AlphaFoldDB" id="X1KKV4"/>
<dbReference type="GO" id="GO:0000166">
    <property type="term" value="F:nucleotide binding"/>
    <property type="evidence" value="ECO:0007669"/>
    <property type="project" value="InterPro"/>
</dbReference>
<organism evidence="2">
    <name type="scientific">marine sediment metagenome</name>
    <dbReference type="NCBI Taxonomy" id="412755"/>
    <lineage>
        <taxon>unclassified sequences</taxon>
        <taxon>metagenomes</taxon>
        <taxon>ecological metagenomes</taxon>
    </lineage>
</organism>
<dbReference type="Gene3D" id="1.10.150.80">
    <property type="entry name" value="HRDC domain"/>
    <property type="match status" value="1"/>
</dbReference>
<gene>
    <name evidence="2" type="ORF">S06H3_03806</name>
</gene>
<feature type="non-terminal residue" evidence="2">
    <location>
        <position position="1"/>
    </location>
</feature>
<dbReference type="Pfam" id="PF00570">
    <property type="entry name" value="HRDC"/>
    <property type="match status" value="1"/>
</dbReference>
<accession>X1KKV4</accession>
<dbReference type="PROSITE" id="PS50967">
    <property type="entry name" value="HRDC"/>
    <property type="match status" value="1"/>
</dbReference>
<dbReference type="GO" id="GO:0003676">
    <property type="term" value="F:nucleic acid binding"/>
    <property type="evidence" value="ECO:0007669"/>
    <property type="project" value="InterPro"/>
</dbReference>